<dbReference type="RefSeq" id="WP_084431142.1">
    <property type="nucleotide sequence ID" value="NZ_FWXV01000007.1"/>
</dbReference>
<evidence type="ECO:0000313" key="4">
    <source>
        <dbReference type="EMBL" id="SMD22104.1"/>
    </source>
</evidence>
<dbReference type="EMBL" id="FWXV01000007">
    <property type="protein sequence ID" value="SMD22104.1"/>
    <property type="molecule type" value="Genomic_DNA"/>
</dbReference>
<dbReference type="PANTHER" id="PTHR43249">
    <property type="entry name" value="UDP-N-ACETYL-2-AMINO-2-DEOXY-D-GLUCURONATE OXIDASE"/>
    <property type="match status" value="1"/>
</dbReference>
<proteinExistence type="predicted"/>
<dbReference type="SUPFAM" id="SSF55347">
    <property type="entry name" value="Glyceraldehyde-3-phosphate dehydrogenase-like, C-terminal domain"/>
    <property type="match status" value="1"/>
</dbReference>
<keyword evidence="5" id="KW-1185">Reference proteome</keyword>
<dbReference type="Proteomes" id="UP000192674">
    <property type="component" value="Unassembled WGS sequence"/>
</dbReference>
<dbReference type="Pfam" id="PF01408">
    <property type="entry name" value="GFO_IDH_MocA"/>
    <property type="match status" value="1"/>
</dbReference>
<feature type="domain" description="GFO/IDH/MocA-like oxidoreductase" evidence="3">
    <location>
        <begin position="139"/>
        <end position="250"/>
    </location>
</feature>
<evidence type="ECO:0000313" key="5">
    <source>
        <dbReference type="Proteomes" id="UP000192674"/>
    </source>
</evidence>
<evidence type="ECO:0000259" key="2">
    <source>
        <dbReference type="Pfam" id="PF01408"/>
    </source>
</evidence>
<reference evidence="4 5" key="1">
    <citation type="submission" date="2017-04" db="EMBL/GenBank/DDBJ databases">
        <authorList>
            <person name="Afonso C.L."/>
            <person name="Miller P.J."/>
            <person name="Scott M.A."/>
            <person name="Spackman E."/>
            <person name="Goraichik I."/>
            <person name="Dimitrov K.M."/>
            <person name="Suarez D.L."/>
            <person name="Swayne D.E."/>
        </authorList>
    </citation>
    <scope>NUCLEOTIDE SEQUENCE [LARGE SCALE GENOMIC DNA]</scope>
    <source>
        <strain evidence="4 5">DSM 43828</strain>
    </source>
</reference>
<dbReference type="Pfam" id="PF22725">
    <property type="entry name" value="GFO_IDH_MocA_C3"/>
    <property type="match status" value="1"/>
</dbReference>
<dbReference type="InterPro" id="IPR055170">
    <property type="entry name" value="GFO_IDH_MocA-like_dom"/>
</dbReference>
<organism evidence="4 5">
    <name type="scientific">Kibdelosporangium aridum</name>
    <dbReference type="NCBI Taxonomy" id="2030"/>
    <lineage>
        <taxon>Bacteria</taxon>
        <taxon>Bacillati</taxon>
        <taxon>Actinomycetota</taxon>
        <taxon>Actinomycetes</taxon>
        <taxon>Pseudonocardiales</taxon>
        <taxon>Pseudonocardiaceae</taxon>
        <taxon>Kibdelosporangium</taxon>
    </lineage>
</organism>
<dbReference type="OrthoDB" id="9815825at2"/>
<protein>
    <submittedName>
        <fullName evidence="4">Predicted dehydrogenase</fullName>
    </submittedName>
</protein>
<dbReference type="InterPro" id="IPR036291">
    <property type="entry name" value="NAD(P)-bd_dom_sf"/>
</dbReference>
<dbReference type="InterPro" id="IPR000683">
    <property type="entry name" value="Gfo/Idh/MocA-like_OxRdtase_N"/>
</dbReference>
<dbReference type="InterPro" id="IPR052515">
    <property type="entry name" value="Gfo/Idh/MocA_Oxidoreductase"/>
</dbReference>
<accession>A0A1W2FK40</accession>
<name>A0A1W2FK40_KIBAR</name>
<feature type="region of interest" description="Disordered" evidence="1">
    <location>
        <begin position="344"/>
        <end position="365"/>
    </location>
</feature>
<dbReference type="SUPFAM" id="SSF51735">
    <property type="entry name" value="NAD(P)-binding Rossmann-fold domains"/>
    <property type="match status" value="1"/>
</dbReference>
<evidence type="ECO:0000259" key="3">
    <source>
        <dbReference type="Pfam" id="PF22725"/>
    </source>
</evidence>
<sequence>MTQHQRFRAAIVGCGVIAESAHIPALRAEADRVEIVAAVDNDPERLADFQQQCDIQAGYTSVAAMLAVQKPDLVVVCTPPMTHADIAVRCLEAGVWVWVEKPPCLSLAEYARIEAAEQEGGPYASVVFQHRFGSGGRNAIDLISSGALGQPLVALCQTTWYRDQNYYDVPWRGRWETEGGGPSMGHGIHQMDLLLALLGEWAEVRAMAGRLARAVDTEDVSMAMVRFTNGAMASIVNSVLSPREETYIRVDLADATVELTHLYGYKNADWRFTPAVHVRDKDRIASWTDIPADVSSSHSAQLPYLLDAMQRGERPPLSGPQGREALELIAAMYKSAFTGVPVRRGEIGPEDPFSQRMDGGSQPWP</sequence>
<dbReference type="AlphaFoldDB" id="A0A1W2FK40"/>
<feature type="domain" description="Gfo/Idh/MocA-like oxidoreductase N-terminal" evidence="2">
    <location>
        <begin position="7"/>
        <end position="121"/>
    </location>
</feature>
<gene>
    <name evidence="4" type="ORF">SAMN05661093_07327</name>
</gene>
<dbReference type="Gene3D" id="3.30.360.10">
    <property type="entry name" value="Dihydrodipicolinate Reductase, domain 2"/>
    <property type="match status" value="1"/>
</dbReference>
<evidence type="ECO:0000256" key="1">
    <source>
        <dbReference type="SAM" id="MobiDB-lite"/>
    </source>
</evidence>
<dbReference type="GO" id="GO:0000166">
    <property type="term" value="F:nucleotide binding"/>
    <property type="evidence" value="ECO:0007669"/>
    <property type="project" value="InterPro"/>
</dbReference>
<dbReference type="PANTHER" id="PTHR43249:SF1">
    <property type="entry name" value="D-GLUCOSIDE 3-DEHYDROGENASE"/>
    <property type="match status" value="1"/>
</dbReference>
<dbReference type="Gene3D" id="3.40.50.720">
    <property type="entry name" value="NAD(P)-binding Rossmann-like Domain"/>
    <property type="match status" value="1"/>
</dbReference>